<dbReference type="OrthoDB" id="6003696at2"/>
<dbReference type="SUPFAM" id="SSF55136">
    <property type="entry name" value="Probable bacterial effector-binding domain"/>
    <property type="match status" value="1"/>
</dbReference>
<accession>A0A286FYV9</accession>
<dbReference type="EMBL" id="OCNH01000002">
    <property type="protein sequence ID" value="SOD88119.1"/>
    <property type="molecule type" value="Genomic_DNA"/>
</dbReference>
<sequence>MTTELTSPANALQVKETQPFTALCFTTHATLLTLPQQTDGSAQRLFQEATRLGLTITGPIHWIYTGVNGDETNEFQLEVALPISQPGDPSDAFIYRSFRSFRCACHSYTGSWSDSGPVYDALFAQLYRDGYQNDGHIREVYAVVDLENPSNCVTEIQIGLV</sequence>
<dbReference type="Gene3D" id="3.20.80.10">
    <property type="entry name" value="Regulatory factor, effector binding domain"/>
    <property type="match status" value="1"/>
</dbReference>
<dbReference type="InterPro" id="IPR029442">
    <property type="entry name" value="GyrI-like"/>
</dbReference>
<dbReference type="Pfam" id="PF06445">
    <property type="entry name" value="GyrI-like"/>
    <property type="match status" value="1"/>
</dbReference>
<dbReference type="InterPro" id="IPR011256">
    <property type="entry name" value="Reg_factor_effector_dom_sf"/>
</dbReference>
<organism evidence="2 3">
    <name type="scientific">Spirosoma fluviale</name>
    <dbReference type="NCBI Taxonomy" id="1597977"/>
    <lineage>
        <taxon>Bacteria</taxon>
        <taxon>Pseudomonadati</taxon>
        <taxon>Bacteroidota</taxon>
        <taxon>Cytophagia</taxon>
        <taxon>Cytophagales</taxon>
        <taxon>Cytophagaceae</taxon>
        <taxon>Spirosoma</taxon>
    </lineage>
</organism>
<dbReference type="SMART" id="SM00871">
    <property type="entry name" value="AraC_E_bind"/>
    <property type="match status" value="1"/>
</dbReference>
<dbReference type="Proteomes" id="UP000219452">
    <property type="component" value="Unassembled WGS sequence"/>
</dbReference>
<proteinExistence type="predicted"/>
<dbReference type="AlphaFoldDB" id="A0A286FYV9"/>
<reference evidence="3" key="1">
    <citation type="submission" date="2017-09" db="EMBL/GenBank/DDBJ databases">
        <authorList>
            <person name="Varghese N."/>
            <person name="Submissions S."/>
        </authorList>
    </citation>
    <scope>NUCLEOTIDE SEQUENCE [LARGE SCALE GENOMIC DNA]</scope>
    <source>
        <strain evidence="3">DSM 29961</strain>
    </source>
</reference>
<name>A0A286FYV9_9BACT</name>
<dbReference type="RefSeq" id="WP_097126158.1">
    <property type="nucleotide sequence ID" value="NZ_OCNH01000002.1"/>
</dbReference>
<feature type="domain" description="AraC effector-binding" evidence="1">
    <location>
        <begin position="10"/>
        <end position="161"/>
    </location>
</feature>
<evidence type="ECO:0000259" key="1">
    <source>
        <dbReference type="SMART" id="SM00871"/>
    </source>
</evidence>
<protein>
    <submittedName>
        <fullName evidence="2">Effector-binding domain-containing protein</fullName>
    </submittedName>
</protein>
<evidence type="ECO:0000313" key="2">
    <source>
        <dbReference type="EMBL" id="SOD88119.1"/>
    </source>
</evidence>
<gene>
    <name evidence="2" type="ORF">SAMN06269250_2507</name>
</gene>
<evidence type="ECO:0000313" key="3">
    <source>
        <dbReference type="Proteomes" id="UP000219452"/>
    </source>
</evidence>
<dbReference type="InterPro" id="IPR010499">
    <property type="entry name" value="AraC_E-bd"/>
</dbReference>
<keyword evidence="3" id="KW-1185">Reference proteome</keyword>